<dbReference type="Pfam" id="PF02538">
    <property type="entry name" value="Hydantoinase_B"/>
    <property type="match status" value="1"/>
</dbReference>
<evidence type="ECO:0000256" key="1">
    <source>
        <dbReference type="SAM" id="MobiDB-lite"/>
    </source>
</evidence>
<protein>
    <submittedName>
        <fullName evidence="3">Hydantoinase B/oxoprolinase</fullName>
    </submittedName>
</protein>
<dbReference type="AlphaFoldDB" id="A0A7G1NS92"/>
<keyword evidence="4" id="KW-1185">Reference proteome</keyword>
<dbReference type="Proteomes" id="UP000516444">
    <property type="component" value="Chromosome"/>
</dbReference>
<feature type="domain" description="Hydantoinase B/oxoprolinase" evidence="2">
    <location>
        <begin position="43"/>
        <end position="600"/>
    </location>
</feature>
<organism evidence="3 4">
    <name type="scientific">Streptomyces aurantiacus</name>
    <dbReference type="NCBI Taxonomy" id="47760"/>
    <lineage>
        <taxon>Bacteria</taxon>
        <taxon>Bacillati</taxon>
        <taxon>Actinomycetota</taxon>
        <taxon>Actinomycetes</taxon>
        <taxon>Kitasatosporales</taxon>
        <taxon>Streptomycetaceae</taxon>
        <taxon>Streptomyces</taxon>
        <taxon>Streptomyces aurantiacus group</taxon>
    </lineage>
</organism>
<dbReference type="GO" id="GO:0017168">
    <property type="term" value="F:5-oxoprolinase (ATP-hydrolyzing) activity"/>
    <property type="evidence" value="ECO:0007669"/>
    <property type="project" value="TreeGrafter"/>
</dbReference>
<dbReference type="PANTHER" id="PTHR11365:SF23">
    <property type="entry name" value="HYPOTHETICAL 5-OXOPROLINASE (EUROFUNG)-RELATED"/>
    <property type="match status" value="1"/>
</dbReference>
<evidence type="ECO:0000259" key="2">
    <source>
        <dbReference type="Pfam" id="PF02538"/>
    </source>
</evidence>
<dbReference type="PANTHER" id="PTHR11365">
    <property type="entry name" value="5-OXOPROLINASE RELATED"/>
    <property type="match status" value="1"/>
</dbReference>
<dbReference type="RefSeq" id="WP_055517656.1">
    <property type="nucleotide sequence ID" value="NZ_AP023440.1"/>
</dbReference>
<name>A0A7G1NS92_9ACTN</name>
<feature type="region of interest" description="Disordered" evidence="1">
    <location>
        <begin position="647"/>
        <end position="672"/>
    </location>
</feature>
<sequence length="770" mass="82400">MAMTIPGSEHFSSRPIDPDVLAAGLPDSLPVHSVTQEQIDALDPLTYEVVRHRLWSVTDEMGEALKRMSGSPIVTDANDFDFAICDEVGQEVQVGLYNTMLAGAVDLAVYWTLQHRVRNPGVKEGDMFLCNDPWVGGGLHQNDVIVYQPIFHDGKLFAWTSAICHEPDLGGVGLGSFSPAAQDVFSEALPTPPIKVVRDFEIQDDVAEAWIRRSRVPLLVNLDLRAKVGANTVGRKRLHAVIDQYGADTVKAVMKRMMSDAEGRLRGKLRNLPDGSWSATGYQDQSHAGDRAVHQITVKMTKADDHLTFDFTGTDEQAGLINCTYAGLRGGVMLALMPMLANDIPWSAGGLMRCFDLISEEGTINNATFPAAVSRAPIGPAWSTGSLVAECLSQMMDRTVEFGDRVQAGCCGTHDTAVLAGLDQRGEVPTPFLNIVMDVMAAGYGGRPGADGMDTGGLFCIPMGRIPDVEMTEYLYPLMTLWRREEPDSGGPGRHRGGVSGSSAFIPYGTDLPVGLVVASSGKGVSQNTGLAGGYPGNTAVGVVARDAGVKRLLAEGTLPLRLAELAGSQDLQACYGETQVAPDDLLYLHWQGGGGYGDPLLREPELVAHDHAEGKVTSTGAEASYGVVLRDDAVDRTATEALRTRLREERRARSTADVAPGPSHAPSTGKRLDDNLVAVGVDGVEVVACAHCGRQLGDPRTDTVLTLARFEGPTSNAGSHVTDDPGQYVDDEIVFRQLCCPGCYTAIYSGVVPAAHPQHVIDLDRYVQA</sequence>
<dbReference type="GO" id="GO:0006749">
    <property type="term" value="P:glutathione metabolic process"/>
    <property type="evidence" value="ECO:0007669"/>
    <property type="project" value="TreeGrafter"/>
</dbReference>
<evidence type="ECO:0000313" key="3">
    <source>
        <dbReference type="EMBL" id="BCL26108.1"/>
    </source>
</evidence>
<dbReference type="EMBL" id="AP023440">
    <property type="protein sequence ID" value="BCL26108.1"/>
    <property type="molecule type" value="Genomic_DNA"/>
</dbReference>
<gene>
    <name evidence="3" type="ORF">GCM10017557_09670</name>
</gene>
<accession>A0A7G1NS92</accession>
<reference evidence="3 4" key="1">
    <citation type="journal article" date="2014" name="Int. J. Syst. Evol. Microbiol.">
        <title>Complete genome sequence of Corynebacterium casei LMG S-19264T (=DSM 44701T), isolated from a smear-ripened cheese.</title>
        <authorList>
            <consortium name="US DOE Joint Genome Institute (JGI-PGF)"/>
            <person name="Walter F."/>
            <person name="Albersmeier A."/>
            <person name="Kalinowski J."/>
            <person name="Ruckert C."/>
        </authorList>
    </citation>
    <scope>NUCLEOTIDE SEQUENCE [LARGE SCALE GENOMIC DNA]</scope>
    <source>
        <strain evidence="3 4">JCM 4677</strain>
    </source>
</reference>
<dbReference type="OrthoDB" id="102473at2"/>
<dbReference type="KEGG" id="sgm:GCM10017557_09670"/>
<dbReference type="GO" id="GO:0005829">
    <property type="term" value="C:cytosol"/>
    <property type="evidence" value="ECO:0007669"/>
    <property type="project" value="TreeGrafter"/>
</dbReference>
<dbReference type="InterPro" id="IPR003692">
    <property type="entry name" value="Hydantoinase_B"/>
</dbReference>
<proteinExistence type="predicted"/>
<dbReference type="InterPro" id="IPR045079">
    <property type="entry name" value="Oxoprolinase-like"/>
</dbReference>
<evidence type="ECO:0000313" key="4">
    <source>
        <dbReference type="Proteomes" id="UP000516444"/>
    </source>
</evidence>